<dbReference type="EMBL" id="HACM01005847">
    <property type="protein sequence ID" value="CRZ06289.1"/>
    <property type="molecule type" value="Transcribed_RNA"/>
</dbReference>
<name>A0A0H5QWF5_9EUKA</name>
<sequence length="129" mass="14202">MILKTIPNLIIGDLLRLLEIRELRFRTPVLVVMLLFPVHPESPTGLILIIPLLMGQAIITTIGFQHLVILIIQLLMGQADISITIGHQHRDLATVATTGGGAIMIGSRNCYSCVVYLVESFLERSENSS</sequence>
<dbReference type="EMBL" id="HACM01005846">
    <property type="protein sequence ID" value="CRZ06288.1"/>
    <property type="molecule type" value="Transcribed_RNA"/>
</dbReference>
<dbReference type="AlphaFoldDB" id="A0A0H5QWF5"/>
<organism evidence="1">
    <name type="scientific">Spongospora subterranea</name>
    <dbReference type="NCBI Taxonomy" id="70186"/>
    <lineage>
        <taxon>Eukaryota</taxon>
        <taxon>Sar</taxon>
        <taxon>Rhizaria</taxon>
        <taxon>Endomyxa</taxon>
        <taxon>Phytomyxea</taxon>
        <taxon>Plasmodiophorida</taxon>
        <taxon>Plasmodiophoridae</taxon>
        <taxon>Spongospora</taxon>
    </lineage>
</organism>
<proteinExistence type="predicted"/>
<reference evidence="1" key="1">
    <citation type="submission" date="2015-04" db="EMBL/GenBank/DDBJ databases">
        <title>The genome sequence of the plant pathogenic Rhizarian Plasmodiophora brassicae reveals insights in its biotrophic life cycle and the origin of chitin synthesis.</title>
        <authorList>
            <person name="Schwelm A."/>
            <person name="Fogelqvist J."/>
            <person name="Knaust A."/>
            <person name="Julke S."/>
            <person name="Lilja T."/>
            <person name="Dhandapani V."/>
            <person name="Bonilla-Rosso G."/>
            <person name="Karlsson M."/>
            <person name="Shevchenko A."/>
            <person name="Choi S.R."/>
            <person name="Kim H.G."/>
            <person name="Park J.Y."/>
            <person name="Lim Y.P."/>
            <person name="Ludwig-Muller J."/>
            <person name="Dixelius C."/>
        </authorList>
    </citation>
    <scope>NUCLEOTIDE SEQUENCE</scope>
    <source>
        <tissue evidence="1">Potato root galls</tissue>
    </source>
</reference>
<accession>A0A0H5QWF5</accession>
<evidence type="ECO:0000313" key="1">
    <source>
        <dbReference type="EMBL" id="CRZ06288.1"/>
    </source>
</evidence>
<dbReference type="EMBL" id="HACM01005848">
    <property type="protein sequence ID" value="CRZ06290.1"/>
    <property type="molecule type" value="Transcribed_RNA"/>
</dbReference>
<protein>
    <submittedName>
        <fullName evidence="1">Uncharacterized protein</fullName>
    </submittedName>
</protein>